<evidence type="ECO:0000259" key="2">
    <source>
        <dbReference type="Pfam" id="PF13439"/>
    </source>
</evidence>
<dbReference type="Pfam" id="PF00534">
    <property type="entry name" value="Glycos_transf_1"/>
    <property type="match status" value="1"/>
</dbReference>
<evidence type="ECO:0000259" key="1">
    <source>
        <dbReference type="Pfam" id="PF00534"/>
    </source>
</evidence>
<keyword evidence="3" id="KW-0808">Transferase</keyword>
<evidence type="ECO:0000313" key="4">
    <source>
        <dbReference type="Proteomes" id="UP000315403"/>
    </source>
</evidence>
<dbReference type="RefSeq" id="WP_142087168.1">
    <property type="nucleotide sequence ID" value="NZ_SZUV01000001.1"/>
</dbReference>
<organism evidence="3 4">
    <name type="scientific">Acidithiobacillus thiooxidans ATCC 19377</name>
    <dbReference type="NCBI Taxonomy" id="637390"/>
    <lineage>
        <taxon>Bacteria</taxon>
        <taxon>Pseudomonadati</taxon>
        <taxon>Pseudomonadota</taxon>
        <taxon>Acidithiobacillia</taxon>
        <taxon>Acidithiobacillales</taxon>
        <taxon>Acidithiobacillaceae</taxon>
        <taxon>Acidithiobacillus</taxon>
    </lineage>
</organism>
<dbReference type="PANTHER" id="PTHR12526:SF630">
    <property type="entry name" value="GLYCOSYLTRANSFERASE"/>
    <property type="match status" value="1"/>
</dbReference>
<dbReference type="CDD" id="cd03801">
    <property type="entry name" value="GT4_PimA-like"/>
    <property type="match status" value="1"/>
</dbReference>
<dbReference type="InterPro" id="IPR001296">
    <property type="entry name" value="Glyco_trans_1"/>
</dbReference>
<sequence length="348" mass="38939">MVIVHLTNHVLEIGNGIVNVAVDLACTQSNLGHQVFFLSSGGEYESLLAEHNVIHVPIVFKKSLIRLPDMIFSFRRIVKTIQPDIIHAHMMTGALIAKIARLNFHYKLVTHIHNEFQKSARVMSVGDTVIAVSDSVCNSMIKRGINKNKIVVIHNGTLHSPRVHPTEPIFLQHPALVTVAGLYERKGIRDLIYAFNMLSHDITAHLYIVGGGPDKGIFEKLAKDSSRNSFIHFEGFKGQPSSYYQNADIFILASHKDPFPLVLLEAREYGCAIIATNVDGIPEALDYGKSGLLVPTRNPNSLKDSIEYLLLNQTERYNLSCRAQENLTVFTVERMTDDVIDIYTRLLS</sequence>
<dbReference type="Gene3D" id="3.40.50.2000">
    <property type="entry name" value="Glycogen Phosphorylase B"/>
    <property type="match status" value="2"/>
</dbReference>
<reference evidence="3 4" key="1">
    <citation type="submission" date="2019-03" db="EMBL/GenBank/DDBJ databases">
        <title>New insights into Acidothiobacillus thiooxidans sulfur metabolism through coupled gene expression, solution geochemistry, microscopy and spectroscopy analyses.</title>
        <authorList>
            <person name="Camacho D."/>
            <person name="Frazao R."/>
            <person name="Fouillen A."/>
            <person name="Nanci A."/>
            <person name="Lang B.F."/>
            <person name="Apte S.C."/>
            <person name="Baron C."/>
            <person name="Warren L.A."/>
        </authorList>
    </citation>
    <scope>NUCLEOTIDE SEQUENCE [LARGE SCALE GENOMIC DNA]</scope>
    <source>
        <strain evidence="3 4">ATCC 19377</strain>
    </source>
</reference>
<feature type="domain" description="Glycosyltransferase subfamily 4-like N-terminal" evidence="2">
    <location>
        <begin position="15"/>
        <end position="156"/>
    </location>
</feature>
<dbReference type="Pfam" id="PF13439">
    <property type="entry name" value="Glyco_transf_4"/>
    <property type="match status" value="1"/>
</dbReference>
<keyword evidence="3" id="KW-0328">Glycosyltransferase</keyword>
<feature type="domain" description="Glycosyl transferase family 1" evidence="1">
    <location>
        <begin position="171"/>
        <end position="324"/>
    </location>
</feature>
<comment type="caution">
    <text evidence="3">The sequence shown here is derived from an EMBL/GenBank/DDBJ whole genome shotgun (WGS) entry which is preliminary data.</text>
</comment>
<dbReference type="EMBL" id="SZUV01000001">
    <property type="protein sequence ID" value="TQN51195.1"/>
    <property type="molecule type" value="Genomic_DNA"/>
</dbReference>
<protein>
    <submittedName>
        <fullName evidence="3">N, N'-diacetylbacillosaminyl-diphospho-undecaprenol alpha-1,3-N-acetylgalactosaminyltransferase</fullName>
        <ecNumber evidence="3">2.4.1.290</ecNumber>
    </submittedName>
</protein>
<dbReference type="GO" id="GO:0102335">
    <property type="term" value="F:N,N'-diacetylbacillosaminyl-diphospho-undecaprenol alpha-1,3-N-acetylgalactosaminyltransferase activity"/>
    <property type="evidence" value="ECO:0007669"/>
    <property type="project" value="UniProtKB-EC"/>
</dbReference>
<proteinExistence type="predicted"/>
<dbReference type="Proteomes" id="UP000315403">
    <property type="component" value="Unassembled WGS sequence"/>
</dbReference>
<dbReference type="SUPFAM" id="SSF53756">
    <property type="entry name" value="UDP-Glycosyltransferase/glycogen phosphorylase"/>
    <property type="match status" value="1"/>
</dbReference>
<dbReference type="AlphaFoldDB" id="A0A543Q4D4"/>
<dbReference type="InterPro" id="IPR028098">
    <property type="entry name" value="Glyco_trans_4-like_N"/>
</dbReference>
<dbReference type="EC" id="2.4.1.290" evidence="3"/>
<accession>A0A543Q4D4</accession>
<evidence type="ECO:0000313" key="3">
    <source>
        <dbReference type="EMBL" id="TQN51195.1"/>
    </source>
</evidence>
<dbReference type="PANTHER" id="PTHR12526">
    <property type="entry name" value="GLYCOSYLTRANSFERASE"/>
    <property type="match status" value="1"/>
</dbReference>
<gene>
    <name evidence="3" type="primary">pglA_1</name>
    <name evidence="3" type="ORF">DLNHIDIE_01063</name>
</gene>
<name>A0A543Q4D4_ACITH</name>